<dbReference type="Proteomes" id="UP000015105">
    <property type="component" value="Chromosome 2D"/>
</dbReference>
<proteinExistence type="predicted"/>
<reference evidence="2" key="4">
    <citation type="submission" date="2019-03" db="UniProtKB">
        <authorList>
            <consortium name="EnsemblPlants"/>
        </authorList>
    </citation>
    <scope>IDENTIFICATION</scope>
</reference>
<dbReference type="Gramene" id="AET2Gv20749100.5">
    <property type="protein sequence ID" value="AET2Gv20749100.5"/>
    <property type="gene ID" value="AET2Gv20749100"/>
</dbReference>
<evidence type="ECO:0000313" key="2">
    <source>
        <dbReference type="EnsemblPlants" id="AET2Gv20749100.5"/>
    </source>
</evidence>
<evidence type="ECO:0000313" key="3">
    <source>
        <dbReference type="Proteomes" id="UP000015105"/>
    </source>
</evidence>
<dbReference type="AlphaFoldDB" id="A0A453C6V5"/>
<protein>
    <submittedName>
        <fullName evidence="2">Uncharacterized protein</fullName>
    </submittedName>
</protein>
<sequence length="220" mass="24068">LVRVPIHTVGHPQVATGREQDDEEGVHHLHPGHHLLLPLLRLLRVRRLRERRAGEPPHRLRLLRALLAHRLRQRLHHPPPARRLPGVQPADLPVRGQALRGAVPGERVRERLPHGEGAAAAALQGKPPAGVLPDGVRGEHDGRGHLLPLLQRDPGAAGRAQLLAAGHLLPRGDVLHPAEGAPLVHQVAPPPGLQHRLPAHQRLRARRLHPGGHQPEARLV</sequence>
<reference evidence="3" key="1">
    <citation type="journal article" date="2014" name="Science">
        <title>Ancient hybridizations among the ancestral genomes of bread wheat.</title>
        <authorList>
            <consortium name="International Wheat Genome Sequencing Consortium,"/>
            <person name="Marcussen T."/>
            <person name="Sandve S.R."/>
            <person name="Heier L."/>
            <person name="Spannagl M."/>
            <person name="Pfeifer M."/>
            <person name="Jakobsen K.S."/>
            <person name="Wulff B.B."/>
            <person name="Steuernagel B."/>
            <person name="Mayer K.F."/>
            <person name="Olsen O.A."/>
        </authorList>
    </citation>
    <scope>NUCLEOTIDE SEQUENCE [LARGE SCALE GENOMIC DNA]</scope>
    <source>
        <strain evidence="3">cv. AL8/78</strain>
    </source>
</reference>
<reference evidence="3" key="2">
    <citation type="journal article" date="2017" name="Nat. Plants">
        <title>The Aegilops tauschii genome reveals multiple impacts of transposons.</title>
        <authorList>
            <person name="Zhao G."/>
            <person name="Zou C."/>
            <person name="Li K."/>
            <person name="Wang K."/>
            <person name="Li T."/>
            <person name="Gao L."/>
            <person name="Zhang X."/>
            <person name="Wang H."/>
            <person name="Yang Z."/>
            <person name="Liu X."/>
            <person name="Jiang W."/>
            <person name="Mao L."/>
            <person name="Kong X."/>
            <person name="Jiao Y."/>
            <person name="Jia J."/>
        </authorList>
    </citation>
    <scope>NUCLEOTIDE SEQUENCE [LARGE SCALE GENOMIC DNA]</scope>
    <source>
        <strain evidence="3">cv. AL8/78</strain>
    </source>
</reference>
<reference evidence="2" key="3">
    <citation type="journal article" date="2017" name="Nature">
        <title>Genome sequence of the progenitor of the wheat D genome Aegilops tauschii.</title>
        <authorList>
            <person name="Luo M.C."/>
            <person name="Gu Y.Q."/>
            <person name="Puiu D."/>
            <person name="Wang H."/>
            <person name="Twardziok S.O."/>
            <person name="Deal K.R."/>
            <person name="Huo N."/>
            <person name="Zhu T."/>
            <person name="Wang L."/>
            <person name="Wang Y."/>
            <person name="McGuire P.E."/>
            <person name="Liu S."/>
            <person name="Long H."/>
            <person name="Ramasamy R.K."/>
            <person name="Rodriguez J.C."/>
            <person name="Van S.L."/>
            <person name="Yuan L."/>
            <person name="Wang Z."/>
            <person name="Xia Z."/>
            <person name="Xiao L."/>
            <person name="Anderson O.D."/>
            <person name="Ouyang S."/>
            <person name="Liang Y."/>
            <person name="Zimin A.V."/>
            <person name="Pertea G."/>
            <person name="Qi P."/>
            <person name="Bennetzen J.L."/>
            <person name="Dai X."/>
            <person name="Dawson M.W."/>
            <person name="Muller H.G."/>
            <person name="Kugler K."/>
            <person name="Rivarola-Duarte L."/>
            <person name="Spannagl M."/>
            <person name="Mayer K.F.X."/>
            <person name="Lu F.H."/>
            <person name="Bevan M.W."/>
            <person name="Leroy P."/>
            <person name="Li P."/>
            <person name="You F.M."/>
            <person name="Sun Q."/>
            <person name="Liu Z."/>
            <person name="Lyons E."/>
            <person name="Wicker T."/>
            <person name="Salzberg S.L."/>
            <person name="Devos K.M."/>
            <person name="Dvorak J."/>
        </authorList>
    </citation>
    <scope>NUCLEOTIDE SEQUENCE [LARGE SCALE GENOMIC DNA]</scope>
    <source>
        <strain evidence="2">cv. AL8/78</strain>
    </source>
</reference>
<name>A0A453C6V5_AEGTS</name>
<evidence type="ECO:0000256" key="1">
    <source>
        <dbReference type="SAM" id="MobiDB-lite"/>
    </source>
</evidence>
<dbReference type="EnsemblPlants" id="AET2Gv20749100.5">
    <property type="protein sequence ID" value="AET2Gv20749100.5"/>
    <property type="gene ID" value="AET2Gv20749100"/>
</dbReference>
<accession>A0A453C6V5</accession>
<reference evidence="2" key="5">
    <citation type="journal article" date="2021" name="G3 (Bethesda)">
        <title>Aegilops tauschii genome assembly Aet v5.0 features greater sequence contiguity and improved annotation.</title>
        <authorList>
            <person name="Wang L."/>
            <person name="Zhu T."/>
            <person name="Rodriguez J.C."/>
            <person name="Deal K.R."/>
            <person name="Dubcovsky J."/>
            <person name="McGuire P.E."/>
            <person name="Lux T."/>
            <person name="Spannagl M."/>
            <person name="Mayer K.F.X."/>
            <person name="Baldrich P."/>
            <person name="Meyers B.C."/>
            <person name="Huo N."/>
            <person name="Gu Y.Q."/>
            <person name="Zhou H."/>
            <person name="Devos K.M."/>
            <person name="Bennetzen J.L."/>
            <person name="Unver T."/>
            <person name="Budak H."/>
            <person name="Gulick P.J."/>
            <person name="Galiba G."/>
            <person name="Kalapos B."/>
            <person name="Nelson D.R."/>
            <person name="Li P."/>
            <person name="You F.M."/>
            <person name="Luo M.C."/>
            <person name="Dvorak J."/>
        </authorList>
    </citation>
    <scope>NUCLEOTIDE SEQUENCE [LARGE SCALE GENOMIC DNA]</scope>
    <source>
        <strain evidence="2">cv. AL8/78</strain>
    </source>
</reference>
<feature type="region of interest" description="Disordered" evidence="1">
    <location>
        <begin position="114"/>
        <end position="143"/>
    </location>
</feature>
<keyword evidence="3" id="KW-1185">Reference proteome</keyword>
<organism evidence="2 3">
    <name type="scientific">Aegilops tauschii subsp. strangulata</name>
    <name type="common">Goatgrass</name>
    <dbReference type="NCBI Taxonomy" id="200361"/>
    <lineage>
        <taxon>Eukaryota</taxon>
        <taxon>Viridiplantae</taxon>
        <taxon>Streptophyta</taxon>
        <taxon>Embryophyta</taxon>
        <taxon>Tracheophyta</taxon>
        <taxon>Spermatophyta</taxon>
        <taxon>Magnoliopsida</taxon>
        <taxon>Liliopsida</taxon>
        <taxon>Poales</taxon>
        <taxon>Poaceae</taxon>
        <taxon>BOP clade</taxon>
        <taxon>Pooideae</taxon>
        <taxon>Triticodae</taxon>
        <taxon>Triticeae</taxon>
        <taxon>Triticinae</taxon>
        <taxon>Aegilops</taxon>
    </lineage>
</organism>